<keyword evidence="11" id="KW-1185">Reference proteome</keyword>
<dbReference type="OrthoDB" id="3990054at2759"/>
<evidence type="ECO:0000256" key="8">
    <source>
        <dbReference type="SAM" id="MobiDB-lite"/>
    </source>
</evidence>
<keyword evidence="3 9" id="KW-0812">Transmembrane</keyword>
<keyword evidence="5 9" id="KW-1133">Transmembrane helix</keyword>
<feature type="compositionally biased region" description="Basic residues" evidence="8">
    <location>
        <begin position="308"/>
        <end position="318"/>
    </location>
</feature>
<evidence type="ECO:0000256" key="1">
    <source>
        <dbReference type="ARBA" id="ARBA00004477"/>
    </source>
</evidence>
<proteinExistence type="predicted"/>
<reference evidence="11" key="1">
    <citation type="journal article" date="2017" name="bioRxiv">
        <title>Comparative analysis of the genomes of Stylophora pistillata and Acropora digitifera provides evidence for extensive differences between species of corals.</title>
        <authorList>
            <person name="Voolstra C.R."/>
            <person name="Li Y."/>
            <person name="Liew Y.J."/>
            <person name="Baumgarten S."/>
            <person name="Zoccola D."/>
            <person name="Flot J.-F."/>
            <person name="Tambutte S."/>
            <person name="Allemand D."/>
            <person name="Aranda M."/>
        </authorList>
    </citation>
    <scope>NUCLEOTIDE SEQUENCE [LARGE SCALE GENOMIC DNA]</scope>
</reference>
<keyword evidence="7 9" id="KW-0472">Membrane</keyword>
<feature type="transmembrane region" description="Helical" evidence="9">
    <location>
        <begin position="230"/>
        <end position="253"/>
    </location>
</feature>
<feature type="compositionally biased region" description="Basic and acidic residues" evidence="8">
    <location>
        <begin position="596"/>
        <end position="605"/>
    </location>
</feature>
<dbReference type="PANTHER" id="PTHR21212:SF0">
    <property type="entry name" value="SEIPIN"/>
    <property type="match status" value="1"/>
</dbReference>
<feature type="region of interest" description="Disordered" evidence="8">
    <location>
        <begin position="354"/>
        <end position="380"/>
    </location>
</feature>
<evidence type="ECO:0000313" key="10">
    <source>
        <dbReference type="EMBL" id="PFX30736.1"/>
    </source>
</evidence>
<dbReference type="GO" id="GO:0140042">
    <property type="term" value="P:lipid droplet formation"/>
    <property type="evidence" value="ECO:0007669"/>
    <property type="project" value="UniProtKB-ARBA"/>
</dbReference>
<feature type="compositionally biased region" description="Polar residues" evidence="8">
    <location>
        <begin position="319"/>
        <end position="331"/>
    </location>
</feature>
<comment type="subcellular location">
    <subcellularLocation>
        <location evidence="1">Endoplasmic reticulum membrane</location>
        <topology evidence="1">Multi-pass membrane protein</topology>
    </subcellularLocation>
</comment>
<evidence type="ECO:0000256" key="5">
    <source>
        <dbReference type="ARBA" id="ARBA00022989"/>
    </source>
</evidence>
<feature type="compositionally biased region" description="Basic residues" evidence="8">
    <location>
        <begin position="358"/>
        <end position="370"/>
    </location>
</feature>
<dbReference type="InterPro" id="IPR009617">
    <property type="entry name" value="Seipin"/>
</dbReference>
<comment type="caution">
    <text evidence="10">The sequence shown here is derived from an EMBL/GenBank/DDBJ whole genome shotgun (WGS) entry which is preliminary data.</text>
</comment>
<dbReference type="PANTHER" id="PTHR21212">
    <property type="entry name" value="BERNARDINELLI-SEIP CONGENITAL LIPODYSTROPHY 2 HOMOLOG BSCL2 PROTEIN"/>
    <property type="match status" value="1"/>
</dbReference>
<evidence type="ECO:0000256" key="7">
    <source>
        <dbReference type="ARBA" id="ARBA00023136"/>
    </source>
</evidence>
<feature type="region of interest" description="Disordered" evidence="8">
    <location>
        <begin position="579"/>
        <end position="608"/>
    </location>
</feature>
<gene>
    <name evidence="10" type="primary">BSCL2</name>
    <name evidence="10" type="ORF">AWC38_SpisGene4489</name>
</gene>
<dbReference type="STRING" id="50429.A0A2B4SMZ3"/>
<organism evidence="10 11">
    <name type="scientific">Stylophora pistillata</name>
    <name type="common">Smooth cauliflower coral</name>
    <dbReference type="NCBI Taxonomy" id="50429"/>
    <lineage>
        <taxon>Eukaryota</taxon>
        <taxon>Metazoa</taxon>
        <taxon>Cnidaria</taxon>
        <taxon>Anthozoa</taxon>
        <taxon>Hexacorallia</taxon>
        <taxon>Scleractinia</taxon>
        <taxon>Astrocoeniina</taxon>
        <taxon>Pocilloporidae</taxon>
        <taxon>Stylophora</taxon>
    </lineage>
</organism>
<evidence type="ECO:0000256" key="2">
    <source>
        <dbReference type="ARBA" id="ARBA00022064"/>
    </source>
</evidence>
<name>A0A2B4SMZ3_STYPI</name>
<keyword evidence="4" id="KW-0256">Endoplasmic reticulum</keyword>
<keyword evidence="6" id="KW-0443">Lipid metabolism</keyword>
<accession>A0A2B4SMZ3</accession>
<dbReference type="CDD" id="cd23995">
    <property type="entry name" value="Seipin_BSCL2_like"/>
    <property type="match status" value="1"/>
</dbReference>
<protein>
    <recommendedName>
        <fullName evidence="2">Seipin</fullName>
    </recommendedName>
</protein>
<evidence type="ECO:0000256" key="3">
    <source>
        <dbReference type="ARBA" id="ARBA00022692"/>
    </source>
</evidence>
<dbReference type="Pfam" id="PF06775">
    <property type="entry name" value="Seipin"/>
    <property type="match status" value="1"/>
</dbReference>
<feature type="region of interest" description="Disordered" evidence="8">
    <location>
        <begin position="265"/>
        <end position="335"/>
    </location>
</feature>
<evidence type="ECO:0000256" key="6">
    <source>
        <dbReference type="ARBA" id="ARBA00023098"/>
    </source>
</evidence>
<dbReference type="EMBL" id="LSMT01000046">
    <property type="protein sequence ID" value="PFX30736.1"/>
    <property type="molecule type" value="Genomic_DNA"/>
</dbReference>
<dbReference type="AlphaFoldDB" id="A0A2B4SMZ3"/>
<sequence length="632" mass="70374">MSRWRIVRFTRDVTVGASRLVGVTVVRFLMSCCTVFVILWIAVLLYVSFYYAYMPTVSHVRPVFLLFNSNCDDSRGKTLCSFPEANLSLSTGERILMRGQRYQVFLDLEMPHSPVNEKLGMFMVRVTFLSESGKVLASSERSGMLHYKSALLQSLGTVFYSLPMVLGFTEEKQIVQINLLEEYVEDSYHPAVGATVIVLSKEIEIYSAALRIEAHFVGLRYIMINWPVTSALLSITINFFIISAVFFFAYSAFSPDSGFEEHIAQPQADLDTVTEEQQRTLTRRRVRAGRDRPGTEDIPPASLTRPPRTGRLKPRKLSSSRTQAPSRSNGGMTRCASFPSSRWDWCILQRAPTSAAHKAPRSLHRNSPRHHSNDDLGSRTGCSCPGVIANGDGKYGSQVAYFQNPRSLTNSPVDTEPYYILSFREGRAWRSGRRHGSDGGDGYAVARYGSSVDGYPVVRQRAGDDVYPVLQPGSSGLRLSCTRKKVLEHDALSSGSSTECVHMRRSQKLLGGTSLGKSFDSARRCDHSAYERDFDHGCHDECRDGSDLSINEHLQSRVPDGAASSSEYIHNLASGARSAQDSGLVSSEQSVNRPLNDSEHGELVHKRSVNKTRARFGLSLKRMLSKRDDKSS</sequence>
<dbReference type="GO" id="GO:0005789">
    <property type="term" value="C:endoplasmic reticulum membrane"/>
    <property type="evidence" value="ECO:0007669"/>
    <property type="project" value="UniProtKB-SubCell"/>
</dbReference>
<feature type="transmembrane region" description="Helical" evidence="9">
    <location>
        <begin position="28"/>
        <end position="53"/>
    </location>
</feature>
<dbReference type="GO" id="GO:0006629">
    <property type="term" value="P:lipid metabolic process"/>
    <property type="evidence" value="ECO:0007669"/>
    <property type="project" value="UniProtKB-KW"/>
</dbReference>
<evidence type="ECO:0000313" key="11">
    <source>
        <dbReference type="Proteomes" id="UP000225706"/>
    </source>
</evidence>
<evidence type="ECO:0000256" key="9">
    <source>
        <dbReference type="SAM" id="Phobius"/>
    </source>
</evidence>
<dbReference type="Proteomes" id="UP000225706">
    <property type="component" value="Unassembled WGS sequence"/>
</dbReference>
<feature type="compositionally biased region" description="Polar residues" evidence="8">
    <location>
        <begin position="579"/>
        <end position="595"/>
    </location>
</feature>
<evidence type="ECO:0000256" key="4">
    <source>
        <dbReference type="ARBA" id="ARBA00022824"/>
    </source>
</evidence>